<dbReference type="STRING" id="512399.A8709_32790"/>
<gene>
    <name evidence="4" type="ORF">A8709_32790</name>
</gene>
<feature type="domain" description="Beta-xylosidase C-terminal Concanavalin A-like" evidence="3">
    <location>
        <begin position="704"/>
        <end position="888"/>
    </location>
</feature>
<dbReference type="Pfam" id="PF17851">
    <property type="entry name" value="GH43_C2"/>
    <property type="match status" value="1"/>
</dbReference>
<feature type="signal peptide" evidence="2">
    <location>
        <begin position="1"/>
        <end position="24"/>
    </location>
</feature>
<comment type="caution">
    <text evidence="4">The sequence shown here is derived from an EMBL/GenBank/DDBJ whole genome shotgun (WGS) entry which is preliminary data.</text>
</comment>
<feature type="compositionally biased region" description="Polar residues" evidence="1">
    <location>
        <begin position="529"/>
        <end position="555"/>
    </location>
</feature>
<accession>A0A1C0ZWV0</accession>
<evidence type="ECO:0000313" key="4">
    <source>
        <dbReference type="EMBL" id="OCT12593.1"/>
    </source>
</evidence>
<dbReference type="Gene3D" id="2.60.120.1390">
    <property type="match status" value="2"/>
</dbReference>
<evidence type="ECO:0000313" key="5">
    <source>
        <dbReference type="Proteomes" id="UP000093309"/>
    </source>
</evidence>
<evidence type="ECO:0000256" key="2">
    <source>
        <dbReference type="SAM" id="SignalP"/>
    </source>
</evidence>
<dbReference type="Gene3D" id="2.60.120.200">
    <property type="match status" value="1"/>
</dbReference>
<dbReference type="InterPro" id="IPR013320">
    <property type="entry name" value="ConA-like_dom_sf"/>
</dbReference>
<dbReference type="InterPro" id="IPR041542">
    <property type="entry name" value="GH43_C2"/>
</dbReference>
<dbReference type="SUPFAM" id="SSF49899">
    <property type="entry name" value="Concanavalin A-like lectins/glucanases"/>
    <property type="match status" value="1"/>
</dbReference>
<dbReference type="OrthoDB" id="2518538at2"/>
<name>A0A1C0ZWV0_9BACL</name>
<dbReference type="AlphaFoldDB" id="A0A1C0ZWV0"/>
<keyword evidence="2" id="KW-0732">Signal</keyword>
<evidence type="ECO:0000259" key="3">
    <source>
        <dbReference type="Pfam" id="PF17851"/>
    </source>
</evidence>
<sequence>MLKRYYKVFSVLMLLVLAASFAWAALHREQHETIGTNESYTFDASENYNKLAYLRPNVFSALQSSYDRAGGNNDGWDQSNFLYTDDHHDQVMLDVKGPGKVNRLWFAGAWDIDQTYFQFYFDGESSPRLKIKMRDMFNGSTPPFLEHLTGDGSVSSGGNFCYVTIPFAKGLKITATPVGKDFFYQVGYDTFSPGTSIASWPEHDINQSYDDLVKKTGSTPYESKGNVAEKTVNLSGGATIRLADLRGPATIQSIKLNIPEVIEERKASADVLNKLWLRIRYDGEKNPSFYAPLGSVFAMGQFGIQNVRSLPAGINENGDLYLYLPAPFKRSAQIDLVSFREMETKAVKFTTEYTPFTDSMDKVGYLHAAFTDLHPKSGDGSDYTVLDSQGIGHVVGIIQSFAGDTDRRYLEGDERIYIDGSRSPVWMGTGTEDLYNGGGYFINGTFTLPFHGNGAHKEGEQDLTAAYRFFINDPIPFRNGITFGLEHGADLNGNNPSETTTNDANVEVSSLVYYYNANMETKLTDSLDIGNSSSEQSHAYQLTDQTSQDTRSGTYEGSEEDRVVTLPGRSYTGSSELTLKVDPHNHGVILRRTFDQTMPNSEATVSIDGVPVGTWYHAGSNVYHLWRDDDFMIPMAYTANKKELHVKIVNVAKNTSWSEYGYKAYSLDLPKVGILQSLLARLHPAHTPEADPQGPASKAAAPKHFANEVKPPLWSWVREDSSKYKLFPDTGIVRIIGQQGELFYDSNNAKNILLRNAPEQDFSIVSKLTFPSPLDSNYQQAGVIIYQDDDNYVKIGRMSSDGISHFVFTKEVGKTTEDQSVPDNVASQTLYLRLTKLGHQYSAYYSTNGIHFTRAGTFFSASLNAPRVGVFAWTNAGKEMAADFESFQIIDHH</sequence>
<protein>
    <recommendedName>
        <fullName evidence="3">Beta-xylosidase C-terminal Concanavalin A-like domain-containing protein</fullName>
    </recommendedName>
</protein>
<reference evidence="5" key="1">
    <citation type="submission" date="2016-05" db="EMBL/GenBank/DDBJ databases">
        <title>Paenibacillus oryzae. sp. nov., isolated from the rice root.</title>
        <authorList>
            <person name="Zhang J."/>
            <person name="Zhang X."/>
        </authorList>
    </citation>
    <scope>NUCLEOTIDE SEQUENCE [LARGE SCALE GENOMIC DNA]</scope>
    <source>
        <strain evidence="5">KCTC13222</strain>
    </source>
</reference>
<dbReference type="Pfam" id="PF11175">
    <property type="entry name" value="DUF2961"/>
    <property type="match status" value="1"/>
</dbReference>
<dbReference type="InterPro" id="IPR021345">
    <property type="entry name" value="DUF2961"/>
</dbReference>
<keyword evidence="5" id="KW-1185">Reference proteome</keyword>
<evidence type="ECO:0000256" key="1">
    <source>
        <dbReference type="SAM" id="MobiDB-lite"/>
    </source>
</evidence>
<proteinExistence type="predicted"/>
<dbReference type="Proteomes" id="UP000093309">
    <property type="component" value="Unassembled WGS sequence"/>
</dbReference>
<feature type="chain" id="PRO_5008649588" description="Beta-xylosidase C-terminal Concanavalin A-like domain-containing protein" evidence="2">
    <location>
        <begin position="25"/>
        <end position="893"/>
    </location>
</feature>
<dbReference type="EMBL" id="LYPC01000027">
    <property type="protein sequence ID" value="OCT12593.1"/>
    <property type="molecule type" value="Genomic_DNA"/>
</dbReference>
<organism evidence="4 5">
    <name type="scientific">Paenibacillus pectinilyticus</name>
    <dbReference type="NCBI Taxonomy" id="512399"/>
    <lineage>
        <taxon>Bacteria</taxon>
        <taxon>Bacillati</taxon>
        <taxon>Bacillota</taxon>
        <taxon>Bacilli</taxon>
        <taxon>Bacillales</taxon>
        <taxon>Paenibacillaceae</taxon>
        <taxon>Paenibacillus</taxon>
    </lineage>
</organism>
<feature type="region of interest" description="Disordered" evidence="1">
    <location>
        <begin position="526"/>
        <end position="561"/>
    </location>
</feature>